<dbReference type="InterPro" id="IPR051211">
    <property type="entry name" value="PG_lysyltransferase"/>
</dbReference>
<keyword evidence="2" id="KW-1003">Cell membrane</keyword>
<evidence type="ECO:0000256" key="1">
    <source>
        <dbReference type="ARBA" id="ARBA00004651"/>
    </source>
</evidence>
<dbReference type="SUPFAM" id="SSF55729">
    <property type="entry name" value="Acyl-CoA N-acyltransferases (Nat)"/>
    <property type="match status" value="1"/>
</dbReference>
<keyword evidence="5" id="KW-0472">Membrane</keyword>
<keyword evidence="3" id="KW-0812">Transmembrane</keyword>
<accession>E4RN17</accession>
<name>E4RN17_HALHG</name>
<evidence type="ECO:0000256" key="3">
    <source>
        <dbReference type="ARBA" id="ARBA00022692"/>
    </source>
</evidence>
<organism evidence="7 8">
    <name type="scientific">Halanaerobium hydrogeniformans</name>
    <name type="common">Halanaerobium sp. (strain sapolanicus)</name>
    <dbReference type="NCBI Taxonomy" id="656519"/>
    <lineage>
        <taxon>Bacteria</taxon>
        <taxon>Bacillati</taxon>
        <taxon>Bacillota</taxon>
        <taxon>Clostridia</taxon>
        <taxon>Halanaerobiales</taxon>
        <taxon>Halanaerobiaceae</taxon>
        <taxon>Halanaerobium</taxon>
    </lineage>
</organism>
<keyword evidence="8" id="KW-1185">Reference proteome</keyword>
<dbReference type="HOGENOM" id="CLU_062993_0_0_9"/>
<gene>
    <name evidence="7" type="ordered locus">Halsa_0787</name>
</gene>
<evidence type="ECO:0000256" key="4">
    <source>
        <dbReference type="ARBA" id="ARBA00022989"/>
    </source>
</evidence>
<dbReference type="EMBL" id="CP002304">
    <property type="protein sequence ID" value="ADQ14234.1"/>
    <property type="molecule type" value="Genomic_DNA"/>
</dbReference>
<keyword evidence="4" id="KW-1133">Transmembrane helix</keyword>
<dbReference type="eggNOG" id="COG2898">
    <property type="taxonomic scope" value="Bacteria"/>
</dbReference>
<protein>
    <recommendedName>
        <fullName evidence="6">Phosphatidylglycerol lysyltransferase C-terminal domain-containing protein</fullName>
    </recommendedName>
</protein>
<dbReference type="Pfam" id="PF09924">
    <property type="entry name" value="LPG_synthase_C"/>
    <property type="match status" value="1"/>
</dbReference>
<proteinExistence type="predicted"/>
<dbReference type="AlphaFoldDB" id="E4RN17"/>
<dbReference type="RefSeq" id="WP_013405325.1">
    <property type="nucleotide sequence ID" value="NC_014654.1"/>
</dbReference>
<dbReference type="GO" id="GO:0005886">
    <property type="term" value="C:plasma membrane"/>
    <property type="evidence" value="ECO:0007669"/>
    <property type="project" value="UniProtKB-SubCell"/>
</dbReference>
<dbReference type="InterPro" id="IPR024320">
    <property type="entry name" value="LPG_synthase_C"/>
</dbReference>
<dbReference type="GO" id="GO:0016755">
    <property type="term" value="F:aminoacyltransferase activity"/>
    <property type="evidence" value="ECO:0007669"/>
    <property type="project" value="TreeGrafter"/>
</dbReference>
<evidence type="ECO:0000259" key="6">
    <source>
        <dbReference type="Pfam" id="PF09924"/>
    </source>
</evidence>
<reference evidence="7 8" key="1">
    <citation type="submission" date="2010-11" db="EMBL/GenBank/DDBJ databases">
        <title>Complete sequence of Halanaerobium sp. sapolanicus.</title>
        <authorList>
            <consortium name="US DOE Joint Genome Institute"/>
            <person name="Lucas S."/>
            <person name="Copeland A."/>
            <person name="Lapidus A."/>
            <person name="Cheng J.-F."/>
            <person name="Bruce D."/>
            <person name="Goodwin L."/>
            <person name="Pitluck S."/>
            <person name="Davenport K."/>
            <person name="Detter J.C."/>
            <person name="Han C."/>
            <person name="Tapia R."/>
            <person name="Land M."/>
            <person name="Hauser L."/>
            <person name="Jeffries C."/>
            <person name="Kyrpides N."/>
            <person name="Ivanova N."/>
            <person name="Mikhailova N."/>
            <person name="Begemann M.B."/>
            <person name="Mormile M.R."/>
            <person name="Wall J.D."/>
            <person name="Elias D.A."/>
            <person name="Woyke T."/>
        </authorList>
    </citation>
    <scope>NUCLEOTIDE SEQUENCE [LARGE SCALE GENOMIC DNA]</scope>
    <source>
        <strain evidence="8">sapolanicus</strain>
    </source>
</reference>
<evidence type="ECO:0000256" key="2">
    <source>
        <dbReference type="ARBA" id="ARBA00022475"/>
    </source>
</evidence>
<dbReference type="OrthoDB" id="145485at2"/>
<feature type="domain" description="Phosphatidylglycerol lysyltransferase C-terminal" evidence="6">
    <location>
        <begin position="12"/>
        <end position="309"/>
    </location>
</feature>
<sequence>MDKNKKDYLYQIVSKYGQNPISYHVLESDKKHFFVAGIEGVIAYATVGDVVVVSGDIVASQADAAELLSEFTAFSKKNNYSILFLNTTEKFLELYKKFGFENIKYGEEALFKLADYDLKGGKVAKVRAAINHANKAGIEVGEYKPKEKRDPELEDEIIELSKEWFKMKKGGEIKFSLGGIGLEEPYDRRYFTAKNSEGKLLGFVVFIPYENKKGYLAEVTRRLPDAPQGVIEKMVYEAFMQFKEEGAEWGSLGLVPLVNVREEDIKNKLTTRIFEYIYENMNYFYGFKNLHHAKKKYAPTDWEARYLVYYPKRFTPQLAYALLKVKKPKVLKNYLLPMLKKGFISN</sequence>
<evidence type="ECO:0000313" key="8">
    <source>
        <dbReference type="Proteomes" id="UP000007434"/>
    </source>
</evidence>
<dbReference type="InterPro" id="IPR016181">
    <property type="entry name" value="Acyl_CoA_acyltransferase"/>
</dbReference>
<dbReference type="KEGG" id="has:Halsa_0787"/>
<dbReference type="GO" id="GO:0055091">
    <property type="term" value="P:phospholipid homeostasis"/>
    <property type="evidence" value="ECO:0007669"/>
    <property type="project" value="TreeGrafter"/>
</dbReference>
<dbReference type="PANTHER" id="PTHR34697:SF2">
    <property type="entry name" value="PHOSPHATIDYLGLYCEROL LYSYLTRANSFERASE"/>
    <property type="match status" value="1"/>
</dbReference>
<comment type="subcellular location">
    <subcellularLocation>
        <location evidence="1">Cell membrane</location>
        <topology evidence="1">Multi-pass membrane protein</topology>
    </subcellularLocation>
</comment>
<dbReference type="STRING" id="656519.Halsa_0787"/>
<reference evidence="7 8" key="2">
    <citation type="journal article" date="2011" name="J. Bacteriol.">
        <title>Complete Genome Sequence of the Haloalkaliphilic, Hydrogen Producing Halanaerobium hydrogenoformans.</title>
        <authorList>
            <person name="Brown S.D."/>
            <person name="Begemann M.B."/>
            <person name="Mormile M.R."/>
            <person name="Wall J.D."/>
            <person name="Han C.S."/>
            <person name="Goodwin L.A."/>
            <person name="Pitluck S."/>
            <person name="Land M.L."/>
            <person name="Hauser L.J."/>
            <person name="Elias D.A."/>
        </authorList>
    </citation>
    <scope>NUCLEOTIDE SEQUENCE [LARGE SCALE GENOMIC DNA]</scope>
    <source>
        <strain evidence="8">sapolanicus</strain>
    </source>
</reference>
<dbReference type="PANTHER" id="PTHR34697">
    <property type="entry name" value="PHOSPHATIDYLGLYCEROL LYSYLTRANSFERASE"/>
    <property type="match status" value="1"/>
</dbReference>
<dbReference type="Proteomes" id="UP000007434">
    <property type="component" value="Chromosome"/>
</dbReference>
<evidence type="ECO:0000256" key="5">
    <source>
        <dbReference type="ARBA" id="ARBA00023136"/>
    </source>
</evidence>
<evidence type="ECO:0000313" key="7">
    <source>
        <dbReference type="EMBL" id="ADQ14234.1"/>
    </source>
</evidence>